<protein>
    <recommendedName>
        <fullName evidence="2">CopG-like ribbon-helix-helix domain-containing protein</fullName>
    </recommendedName>
</protein>
<evidence type="ECO:0000256" key="1">
    <source>
        <dbReference type="SAM" id="MobiDB-lite"/>
    </source>
</evidence>
<proteinExistence type="predicted"/>
<feature type="region of interest" description="Disordered" evidence="1">
    <location>
        <begin position="47"/>
        <end position="73"/>
    </location>
</feature>
<dbReference type="EMBL" id="LXQE01000191">
    <property type="protein sequence ID" value="RCJ30256.1"/>
    <property type="molecule type" value="Genomic_DNA"/>
</dbReference>
<accession>A0A367R193</accession>
<evidence type="ECO:0000313" key="3">
    <source>
        <dbReference type="EMBL" id="RCJ30256.1"/>
    </source>
</evidence>
<comment type="caution">
    <text evidence="3">The sequence shown here is derived from an EMBL/GenBank/DDBJ whole genome shotgun (WGS) entry which is preliminary data.</text>
</comment>
<dbReference type="AlphaFoldDB" id="A0A367R193"/>
<reference evidence="3 4" key="1">
    <citation type="submission" date="2016-04" db="EMBL/GenBank/DDBJ databases">
        <authorList>
            <person name="Evans L.H."/>
            <person name="Alamgir A."/>
            <person name="Owens N."/>
            <person name="Weber N.D."/>
            <person name="Virtaneva K."/>
            <person name="Barbian K."/>
            <person name="Babar A."/>
            <person name="Rosenke K."/>
        </authorList>
    </citation>
    <scope>NUCLEOTIDE SEQUENCE [LARGE SCALE GENOMIC DNA]</scope>
    <source>
        <strain evidence="3">NIES-2108</strain>
    </source>
</reference>
<organism evidence="3 4">
    <name type="scientific">Nostoc punctiforme NIES-2108</name>
    <dbReference type="NCBI Taxonomy" id="1356359"/>
    <lineage>
        <taxon>Bacteria</taxon>
        <taxon>Bacillati</taxon>
        <taxon>Cyanobacteriota</taxon>
        <taxon>Cyanophyceae</taxon>
        <taxon>Nostocales</taxon>
        <taxon>Nostocaceae</taxon>
        <taxon>Nostoc</taxon>
    </lineage>
</organism>
<dbReference type="Pfam" id="PF07878">
    <property type="entry name" value="RHH_5"/>
    <property type="match status" value="1"/>
</dbReference>
<name>A0A367R193_NOSPU</name>
<evidence type="ECO:0000259" key="2">
    <source>
        <dbReference type="Pfam" id="PF07878"/>
    </source>
</evidence>
<evidence type="ECO:0000313" key="4">
    <source>
        <dbReference type="Proteomes" id="UP000252085"/>
    </source>
</evidence>
<feature type="compositionally biased region" description="Basic and acidic residues" evidence="1">
    <location>
        <begin position="47"/>
        <end position="60"/>
    </location>
</feature>
<feature type="domain" description="CopG-like ribbon-helix-helix" evidence="2">
    <location>
        <begin position="2"/>
        <end position="44"/>
    </location>
</feature>
<dbReference type="InterPro" id="IPR012869">
    <property type="entry name" value="RHH_5"/>
</dbReference>
<dbReference type="Proteomes" id="UP000252085">
    <property type="component" value="Unassembled WGS sequence"/>
</dbReference>
<gene>
    <name evidence="3" type="ORF">A6769_34145</name>
</gene>
<sequence>MSKRVNLTLPDVIYEDLEAWAEYQGRPTANLAAYLVESAIREAKEKGEFRILEKSNKETQNETSSSSKDKKDK</sequence>